<evidence type="ECO:0000256" key="1">
    <source>
        <dbReference type="SAM" id="Phobius"/>
    </source>
</evidence>
<evidence type="ECO:0000313" key="2">
    <source>
        <dbReference type="EMBL" id="KAJ4387142.1"/>
    </source>
</evidence>
<dbReference type="Proteomes" id="UP001140453">
    <property type="component" value="Unassembled WGS sequence"/>
</dbReference>
<dbReference type="OrthoDB" id="5428890at2759"/>
<sequence length="343" mass="39542">MDSNLFVELQQDARNDIVRALWGGSGSMTQEELRKLGTGPYWQYFHQKCVHALRDRGRHIALRTFRDVVEVAQQVKTDTVRSEIKDSIRRKLTTTHTKEEDLLDSSVDLATSLLLMIDCGSLALGFSGKTEISWVEGCLREHLEDYFSETPSLTHTSVKLPKDFTARNLCRIAGMKIVWTDNLIDHLRLTEDDTRVHIFHHASFLKYQSQSQESLLPAGLVNETLQTMALLFPSRDVGLRKWFNQITLSTDLDSCLIDCGQLSTDNRQIERFTFWRDRLVTLKQVFDEAQPKTLAQWWHDRRNGEQWYTFWVAVVILSLTVLFGMIQCIEGALQVYASLKSLQ</sequence>
<dbReference type="AlphaFoldDB" id="A0A9W8YKP4"/>
<keyword evidence="1" id="KW-1133">Transmembrane helix</keyword>
<protein>
    <submittedName>
        <fullName evidence="2">Uncharacterized protein</fullName>
    </submittedName>
</protein>
<feature type="transmembrane region" description="Helical" evidence="1">
    <location>
        <begin position="307"/>
        <end position="326"/>
    </location>
</feature>
<accession>A0A9W8YKP4</accession>
<evidence type="ECO:0000313" key="3">
    <source>
        <dbReference type="Proteomes" id="UP001140453"/>
    </source>
</evidence>
<gene>
    <name evidence="2" type="ORF">N0V93_007731</name>
</gene>
<organism evidence="2 3">
    <name type="scientific">Gnomoniopsis smithogilvyi</name>
    <dbReference type="NCBI Taxonomy" id="1191159"/>
    <lineage>
        <taxon>Eukaryota</taxon>
        <taxon>Fungi</taxon>
        <taxon>Dikarya</taxon>
        <taxon>Ascomycota</taxon>
        <taxon>Pezizomycotina</taxon>
        <taxon>Sordariomycetes</taxon>
        <taxon>Sordariomycetidae</taxon>
        <taxon>Diaporthales</taxon>
        <taxon>Gnomoniaceae</taxon>
        <taxon>Gnomoniopsis</taxon>
    </lineage>
</organism>
<proteinExistence type="predicted"/>
<dbReference type="EMBL" id="JAPEVB010000005">
    <property type="protein sequence ID" value="KAJ4387142.1"/>
    <property type="molecule type" value="Genomic_DNA"/>
</dbReference>
<keyword evidence="3" id="KW-1185">Reference proteome</keyword>
<keyword evidence="1" id="KW-0812">Transmembrane</keyword>
<name>A0A9W8YKP4_9PEZI</name>
<keyword evidence="1" id="KW-0472">Membrane</keyword>
<reference evidence="2" key="1">
    <citation type="submission" date="2022-10" db="EMBL/GenBank/DDBJ databases">
        <title>Tapping the CABI collections for fungal endophytes: first genome assemblies for Collariella, Neodidymelliopsis, Ascochyta clinopodiicola, Didymella pomorum, Didymosphaeria variabile, Neocosmospora piperis and Neocucurbitaria cava.</title>
        <authorList>
            <person name="Hill R."/>
        </authorList>
    </citation>
    <scope>NUCLEOTIDE SEQUENCE</scope>
    <source>
        <strain evidence="2">IMI 355082</strain>
    </source>
</reference>
<comment type="caution">
    <text evidence="2">The sequence shown here is derived from an EMBL/GenBank/DDBJ whole genome shotgun (WGS) entry which is preliminary data.</text>
</comment>